<evidence type="ECO:0000256" key="3">
    <source>
        <dbReference type="ARBA" id="ARBA00006483"/>
    </source>
</evidence>
<accession>A0ABD1TDH8</accession>
<dbReference type="InterPro" id="IPR004895">
    <property type="entry name" value="Prenylated_rab_accept_PRA1"/>
</dbReference>
<comment type="similarity">
    <text evidence="3 7">Belongs to the PRA1 family.</text>
</comment>
<keyword evidence="5 7" id="KW-1133">Transmembrane helix</keyword>
<proteinExistence type="inferred from homology"/>
<feature type="transmembrane region" description="Helical" evidence="7">
    <location>
        <begin position="71"/>
        <end position="96"/>
    </location>
</feature>
<evidence type="ECO:0000313" key="8">
    <source>
        <dbReference type="EMBL" id="KAL2510769.1"/>
    </source>
</evidence>
<reference evidence="9" key="1">
    <citation type="submission" date="2024-07" db="EMBL/GenBank/DDBJ databases">
        <title>Two chromosome-level genome assemblies of Korean endemic species Abeliophyllum distichum and Forsythia ovata (Oleaceae).</title>
        <authorList>
            <person name="Jang H."/>
        </authorList>
    </citation>
    <scope>NUCLEOTIDE SEQUENCE [LARGE SCALE GENOMIC DNA]</scope>
</reference>
<sequence length="116" mass="13344">MSTGYSTLTSVSGGETVGGGVFVRAKSRMQSIFATRRPWRELFSHPASYSIPQGFSEFTSRLKRNLNYFRVNYAMIILFILFISLLWHPISLIVFVTPPCLRDTVYVPRNQPHKQR</sequence>
<comment type="caution">
    <text evidence="8">The sequence shown here is derived from an EMBL/GenBank/DDBJ whole genome shotgun (WGS) entry which is preliminary data.</text>
</comment>
<keyword evidence="6 7" id="KW-0472">Membrane</keyword>
<evidence type="ECO:0000256" key="4">
    <source>
        <dbReference type="ARBA" id="ARBA00022692"/>
    </source>
</evidence>
<dbReference type="AlphaFoldDB" id="A0ABD1TDH8"/>
<evidence type="ECO:0000256" key="5">
    <source>
        <dbReference type="ARBA" id="ARBA00022989"/>
    </source>
</evidence>
<comment type="function">
    <text evidence="1 7">May be involved in both secretory and endocytic intracellular trafficking in the endosomal/prevacuolar compartments.</text>
</comment>
<comment type="subcellular location">
    <subcellularLocation>
        <location evidence="2 7">Membrane</location>
        <topology evidence="2 7">Multi-pass membrane protein</topology>
    </subcellularLocation>
</comment>
<dbReference type="GO" id="GO:0005783">
    <property type="term" value="C:endoplasmic reticulum"/>
    <property type="evidence" value="ECO:0007669"/>
    <property type="project" value="UniProtKB-ARBA"/>
</dbReference>
<evidence type="ECO:0000313" key="9">
    <source>
        <dbReference type="Proteomes" id="UP001604336"/>
    </source>
</evidence>
<dbReference type="EMBL" id="JBFOLK010000005">
    <property type="protein sequence ID" value="KAL2510769.1"/>
    <property type="molecule type" value="Genomic_DNA"/>
</dbReference>
<dbReference type="PANTHER" id="PTHR19317">
    <property type="entry name" value="PRENYLATED RAB ACCEPTOR 1-RELATED"/>
    <property type="match status" value="1"/>
</dbReference>
<evidence type="ECO:0000256" key="1">
    <source>
        <dbReference type="ARBA" id="ARBA00002501"/>
    </source>
</evidence>
<dbReference type="Proteomes" id="UP001604336">
    <property type="component" value="Unassembled WGS sequence"/>
</dbReference>
<evidence type="ECO:0000256" key="7">
    <source>
        <dbReference type="RuleBase" id="RU363107"/>
    </source>
</evidence>
<keyword evidence="7" id="KW-0813">Transport</keyword>
<evidence type="ECO:0000256" key="6">
    <source>
        <dbReference type="ARBA" id="ARBA00023136"/>
    </source>
</evidence>
<dbReference type="PANTHER" id="PTHR19317:SF84">
    <property type="entry name" value="PRA1 FAMILY PROTEIN"/>
    <property type="match status" value="1"/>
</dbReference>
<dbReference type="Pfam" id="PF03208">
    <property type="entry name" value="PRA1"/>
    <property type="match status" value="1"/>
</dbReference>
<protein>
    <recommendedName>
        <fullName evidence="7">PRA1 family protein</fullName>
    </recommendedName>
</protein>
<dbReference type="GO" id="GO:0016192">
    <property type="term" value="P:vesicle-mediated transport"/>
    <property type="evidence" value="ECO:0007669"/>
    <property type="project" value="UniProtKB-ARBA"/>
</dbReference>
<keyword evidence="9" id="KW-1185">Reference proteome</keyword>
<comment type="caution">
    <text evidence="7">Lacks conserved residue(s) required for the propagation of feature annotation.</text>
</comment>
<keyword evidence="4 7" id="KW-0812">Transmembrane</keyword>
<evidence type="ECO:0000256" key="2">
    <source>
        <dbReference type="ARBA" id="ARBA00004141"/>
    </source>
</evidence>
<gene>
    <name evidence="8" type="ORF">Adt_16369</name>
</gene>
<organism evidence="8 9">
    <name type="scientific">Abeliophyllum distichum</name>
    <dbReference type="NCBI Taxonomy" id="126358"/>
    <lineage>
        <taxon>Eukaryota</taxon>
        <taxon>Viridiplantae</taxon>
        <taxon>Streptophyta</taxon>
        <taxon>Embryophyta</taxon>
        <taxon>Tracheophyta</taxon>
        <taxon>Spermatophyta</taxon>
        <taxon>Magnoliopsida</taxon>
        <taxon>eudicotyledons</taxon>
        <taxon>Gunneridae</taxon>
        <taxon>Pentapetalae</taxon>
        <taxon>asterids</taxon>
        <taxon>lamiids</taxon>
        <taxon>Lamiales</taxon>
        <taxon>Oleaceae</taxon>
        <taxon>Forsythieae</taxon>
        <taxon>Abeliophyllum</taxon>
    </lineage>
</organism>
<name>A0ABD1TDH8_9LAMI</name>
<dbReference type="GO" id="GO:0016020">
    <property type="term" value="C:membrane"/>
    <property type="evidence" value="ECO:0007669"/>
    <property type="project" value="UniProtKB-SubCell"/>
</dbReference>